<feature type="transmembrane region" description="Helical" evidence="6">
    <location>
        <begin position="25"/>
        <end position="46"/>
    </location>
</feature>
<evidence type="ECO:0000256" key="2">
    <source>
        <dbReference type="ARBA" id="ARBA00022448"/>
    </source>
</evidence>
<keyword evidence="5 6" id="KW-0472">Membrane</keyword>
<dbReference type="PIRSF" id="PIRSF006060">
    <property type="entry name" value="AA_transporter"/>
    <property type="match status" value="1"/>
</dbReference>
<dbReference type="GO" id="GO:0016020">
    <property type="term" value="C:membrane"/>
    <property type="evidence" value="ECO:0007669"/>
    <property type="project" value="UniProtKB-SubCell"/>
</dbReference>
<keyword evidence="3 6" id="KW-0812">Transmembrane</keyword>
<evidence type="ECO:0000313" key="7">
    <source>
        <dbReference type="EMBL" id="BAU79810.1"/>
    </source>
</evidence>
<evidence type="ECO:0000256" key="4">
    <source>
        <dbReference type="ARBA" id="ARBA00022989"/>
    </source>
</evidence>
<keyword evidence="2" id="KW-0813">Transport</keyword>
<dbReference type="AlphaFoldDB" id="A0A146JBJ7"/>
<comment type="subcellular location">
    <subcellularLocation>
        <location evidence="1">Membrane</location>
        <topology evidence="1">Multi-pass membrane protein</topology>
    </subcellularLocation>
</comment>
<feature type="transmembrane region" description="Helical" evidence="6">
    <location>
        <begin position="410"/>
        <end position="430"/>
    </location>
</feature>
<dbReference type="PANTHER" id="PTHR43243:SF4">
    <property type="entry name" value="CATIONIC AMINO ACID TRANSPORTER 4"/>
    <property type="match status" value="1"/>
</dbReference>
<feature type="transmembrane region" description="Helical" evidence="6">
    <location>
        <begin position="183"/>
        <end position="205"/>
    </location>
</feature>
<organism evidence="7">
    <name type="scientific">uncultured Aquificaceae bacterium</name>
    <dbReference type="NCBI Taxonomy" id="374108"/>
    <lineage>
        <taxon>Bacteria</taxon>
        <taxon>Pseudomonadati</taxon>
        <taxon>Aquificota</taxon>
        <taxon>Aquificia</taxon>
        <taxon>Aquificales</taxon>
        <taxon>Aquificaceae</taxon>
        <taxon>environmental samples</taxon>
    </lineage>
</organism>
<feature type="transmembrane region" description="Helical" evidence="6">
    <location>
        <begin position="436"/>
        <end position="455"/>
    </location>
</feature>
<protein>
    <submittedName>
        <fullName evidence="7">Putative amino acid permease</fullName>
    </submittedName>
</protein>
<evidence type="ECO:0000256" key="6">
    <source>
        <dbReference type="SAM" id="Phobius"/>
    </source>
</evidence>
<feature type="transmembrane region" description="Helical" evidence="6">
    <location>
        <begin position="58"/>
        <end position="78"/>
    </location>
</feature>
<evidence type="ECO:0000256" key="5">
    <source>
        <dbReference type="ARBA" id="ARBA00023136"/>
    </source>
</evidence>
<feature type="transmembrane region" description="Helical" evidence="6">
    <location>
        <begin position="257"/>
        <end position="282"/>
    </location>
</feature>
<name>A0A146JBJ7_9AQUI</name>
<feature type="transmembrane region" description="Helical" evidence="6">
    <location>
        <begin position="352"/>
        <end position="373"/>
    </location>
</feature>
<feature type="transmembrane region" description="Helical" evidence="6">
    <location>
        <begin position="379"/>
        <end position="398"/>
    </location>
</feature>
<keyword evidence="4 6" id="KW-1133">Transmembrane helix</keyword>
<reference evidence="7" key="1">
    <citation type="journal article" date="2016" name="Microbes Environ.">
        <title>In Situ Gene Expression Responsible for Sulfide Oxidation and CO2 Fixation of an Uncultured Large Sausage-Shaped Aquificae Bacterium in a Sulfidic Hot Spring.</title>
        <authorList>
            <person name="Tamazawa S."/>
            <person name="Yamamoto K."/>
            <person name="Takasaki K."/>
            <person name="Mitani Y."/>
            <person name="Hanada S."/>
            <person name="Kamagata Y."/>
            <person name="Tamaki H."/>
        </authorList>
    </citation>
    <scope>NUCLEOTIDE SEQUENCE</scope>
</reference>
<feature type="transmembrane region" description="Helical" evidence="6">
    <location>
        <begin position="159"/>
        <end position="176"/>
    </location>
</feature>
<proteinExistence type="predicted"/>
<dbReference type="InterPro" id="IPR002293">
    <property type="entry name" value="AA/rel_permease1"/>
</dbReference>
<dbReference type="GO" id="GO:0015171">
    <property type="term" value="F:amino acid transmembrane transporter activity"/>
    <property type="evidence" value="ECO:0007669"/>
    <property type="project" value="TreeGrafter"/>
</dbReference>
<dbReference type="Pfam" id="PF13520">
    <property type="entry name" value="AA_permease_2"/>
    <property type="match status" value="1"/>
</dbReference>
<feature type="transmembrane region" description="Helical" evidence="6">
    <location>
        <begin position="302"/>
        <end position="331"/>
    </location>
</feature>
<dbReference type="EMBL" id="LC145153">
    <property type="protein sequence ID" value="BAU79810.1"/>
    <property type="molecule type" value="Genomic_DNA"/>
</dbReference>
<accession>A0A146JBJ7</accession>
<evidence type="ECO:0000256" key="1">
    <source>
        <dbReference type="ARBA" id="ARBA00004141"/>
    </source>
</evidence>
<dbReference type="PANTHER" id="PTHR43243">
    <property type="entry name" value="INNER MEMBRANE TRANSPORTER YGJI-RELATED"/>
    <property type="match status" value="1"/>
</dbReference>
<evidence type="ECO:0000256" key="3">
    <source>
        <dbReference type="ARBA" id="ARBA00022692"/>
    </source>
</evidence>
<sequence length="464" mass="50547">MEVAMRDFFRKKDYQQINTKLKRSLGLLDLVFIGVGGIIGAGIFVITGQAAATYAGPGIILSFILSAVAIGITALVYAEFSSAFPISGSAYSYTYATLGEVIAWLVAWNILLEYGVAAAAVSTGWSGYLRTFLENNFGFTLPVALTGAFDPSKGTVIDLFAFLGIVGVFGLLTVGIKESAKVNFFIVLLKITILVVFIFVGIKYVKLENITSNFLPFGWSGVWTAASLIVFAYLGFDAVSTLAEETKDPQKTLPKGLILALGISTVLYIAVSFVLVGVLPYYSYDGKPDSLAYAMYQLNEKWVADFISIGAVITITSVMIVMGIGFTRVLYSLARDGLLFKTFADIHPKFNTPYKASLIGGMFLSILAGFLPLKILAEMVNIGTLFAYFMVGVAAIVIRNNPNVQPLFKVPAANLLLPLNILFLLFIMAGLPLDTWLRFFIWTLVGILIYFFYGYKNSLLGRNS</sequence>
<feature type="transmembrane region" description="Helical" evidence="6">
    <location>
        <begin position="217"/>
        <end position="236"/>
    </location>
</feature>
<dbReference type="Gene3D" id="1.20.1740.10">
    <property type="entry name" value="Amino acid/polyamine transporter I"/>
    <property type="match status" value="1"/>
</dbReference>